<evidence type="ECO:0000313" key="2">
    <source>
        <dbReference type="Proteomes" id="UP001179181"/>
    </source>
</evidence>
<accession>A0ABX0UGX7</accession>
<reference evidence="1 2" key="1">
    <citation type="submission" date="2020-03" db="EMBL/GenBank/DDBJ databases">
        <title>Genomic Encyclopedia of Type Strains, Phase IV (KMG-IV): sequencing the most valuable type-strain genomes for metagenomic binning, comparative biology and taxonomic classification.</title>
        <authorList>
            <person name="Goeker M."/>
        </authorList>
    </citation>
    <scope>NUCLEOTIDE SEQUENCE [LARGE SCALE GENOMIC DNA]</scope>
    <source>
        <strain evidence="1 2">DSM 102865</strain>
    </source>
</reference>
<comment type="caution">
    <text evidence="1">The sequence shown here is derived from an EMBL/GenBank/DDBJ whole genome shotgun (WGS) entry which is preliminary data.</text>
</comment>
<dbReference type="Proteomes" id="UP001179181">
    <property type="component" value="Unassembled WGS sequence"/>
</dbReference>
<name>A0ABX0UGX7_9BACT</name>
<evidence type="ECO:0000313" key="1">
    <source>
        <dbReference type="EMBL" id="NIJ52262.1"/>
    </source>
</evidence>
<keyword evidence="2" id="KW-1185">Reference proteome</keyword>
<proteinExistence type="predicted"/>
<organism evidence="1 2">
    <name type="scientific">Dyadobacter arcticus</name>
    <dbReference type="NCBI Taxonomy" id="1078754"/>
    <lineage>
        <taxon>Bacteria</taxon>
        <taxon>Pseudomonadati</taxon>
        <taxon>Bacteroidota</taxon>
        <taxon>Cytophagia</taxon>
        <taxon>Cytophagales</taxon>
        <taxon>Spirosomataceae</taxon>
        <taxon>Dyadobacter</taxon>
    </lineage>
</organism>
<protein>
    <submittedName>
        <fullName evidence="1">Uncharacterized protein</fullName>
    </submittedName>
</protein>
<dbReference type="RefSeq" id="WP_167268442.1">
    <property type="nucleotide sequence ID" value="NZ_JAASQJ010000001.1"/>
</dbReference>
<dbReference type="EMBL" id="JAASQJ010000001">
    <property type="protein sequence ID" value="NIJ52262.1"/>
    <property type="molecule type" value="Genomic_DNA"/>
</dbReference>
<sequence length="48" mass="5592">MNDFETSSYLGYTRCGWTEAAQEVRAEGDDKLILGDSPNEFENEEWTW</sequence>
<gene>
    <name evidence="1" type="ORF">FHS68_001418</name>
</gene>